<dbReference type="OrthoDB" id="5428968at2"/>
<dbReference type="PANTHER" id="PTHR44591:SF3">
    <property type="entry name" value="RESPONSE REGULATORY DOMAIN-CONTAINING PROTEIN"/>
    <property type="match status" value="1"/>
</dbReference>
<dbReference type="InterPro" id="IPR028976">
    <property type="entry name" value="CheC-like_sf"/>
</dbReference>
<dbReference type="Pfam" id="PF00072">
    <property type="entry name" value="Response_reg"/>
    <property type="match status" value="1"/>
</dbReference>
<dbReference type="Proteomes" id="UP000006695">
    <property type="component" value="Chromosome"/>
</dbReference>
<comment type="caution">
    <text evidence="3">Lacks conserved residue(s) required for the propagation of feature annotation.</text>
</comment>
<dbReference type="SUPFAM" id="SSF103039">
    <property type="entry name" value="CheC-like"/>
    <property type="match status" value="1"/>
</dbReference>
<evidence type="ECO:0000256" key="1">
    <source>
        <dbReference type="ARBA" id="ARBA00022500"/>
    </source>
</evidence>
<feature type="region of interest" description="Disordered" evidence="4">
    <location>
        <begin position="192"/>
        <end position="223"/>
    </location>
</feature>
<accession>A5G993</accession>
<dbReference type="AlphaFoldDB" id="A5G993"/>
<gene>
    <name evidence="6" type="ordered locus">Gura_4218</name>
</gene>
<sequence>MAEFKELKKMLDAALKQAGEESSMLLGQTLAVNGSELLNTNRQSYFTDMDDAIFVVGVESREEYPGRFYLLFSLGDTIVMSSILLGIPPARIAEKRRLCIMGDDDIDAFGEIANQIIGSFNSVFQPNLPNKVHLKLLPPQKFIPEIDQLTNEEPLPEGDYLMFRAPLETEGQEMHSVDIMVPLALANLFDPQQEQQVESAPTTETADDGGENPANAAKAGSRPETILILSEDSHERQMVKDCLASIGLQLVDAPIGADINDLLNDAEVKVAVIEVAETGERDLAVCNRINAQSKKAPLPIIMCAGEWTRTSVLKALKYGASDIIMKPIDAEELMAKVKRFLHAA</sequence>
<evidence type="ECO:0000256" key="3">
    <source>
        <dbReference type="PROSITE-ProRule" id="PRU00169"/>
    </source>
</evidence>
<keyword evidence="2" id="KW-0597">Phosphoprotein</keyword>
<keyword evidence="7" id="KW-1185">Reference proteome</keyword>
<evidence type="ECO:0000313" key="6">
    <source>
        <dbReference type="EMBL" id="ABQ28361.1"/>
    </source>
</evidence>
<dbReference type="Gene3D" id="3.40.50.2300">
    <property type="match status" value="1"/>
</dbReference>
<dbReference type="InterPro" id="IPR050595">
    <property type="entry name" value="Bact_response_regulator"/>
</dbReference>
<dbReference type="EMBL" id="CP000698">
    <property type="protein sequence ID" value="ABQ28361.1"/>
    <property type="molecule type" value="Genomic_DNA"/>
</dbReference>
<dbReference type="KEGG" id="gur:Gura_4218"/>
<dbReference type="InterPro" id="IPR001789">
    <property type="entry name" value="Sig_transdc_resp-reg_receiver"/>
</dbReference>
<dbReference type="STRING" id="351605.Gura_4218"/>
<name>A5G993_GEOUR</name>
<dbReference type="GO" id="GO:0006935">
    <property type="term" value="P:chemotaxis"/>
    <property type="evidence" value="ECO:0007669"/>
    <property type="project" value="UniProtKB-KW"/>
</dbReference>
<dbReference type="PANTHER" id="PTHR44591">
    <property type="entry name" value="STRESS RESPONSE REGULATOR PROTEIN 1"/>
    <property type="match status" value="1"/>
</dbReference>
<dbReference type="RefSeq" id="WP_011940992.1">
    <property type="nucleotide sequence ID" value="NC_009483.1"/>
</dbReference>
<evidence type="ECO:0000259" key="5">
    <source>
        <dbReference type="PROSITE" id="PS50110"/>
    </source>
</evidence>
<reference evidence="6 7" key="1">
    <citation type="submission" date="2007-05" db="EMBL/GenBank/DDBJ databases">
        <title>Complete sequence of Geobacter uraniireducens Rf4.</title>
        <authorList>
            <consortium name="US DOE Joint Genome Institute"/>
            <person name="Copeland A."/>
            <person name="Lucas S."/>
            <person name="Lapidus A."/>
            <person name="Barry K."/>
            <person name="Detter J.C."/>
            <person name="Glavina del Rio T."/>
            <person name="Hammon N."/>
            <person name="Israni S."/>
            <person name="Dalin E."/>
            <person name="Tice H."/>
            <person name="Pitluck S."/>
            <person name="Chertkov O."/>
            <person name="Brettin T."/>
            <person name="Bruce D."/>
            <person name="Han C."/>
            <person name="Schmutz J."/>
            <person name="Larimer F."/>
            <person name="Land M."/>
            <person name="Hauser L."/>
            <person name="Kyrpides N."/>
            <person name="Mikhailova N."/>
            <person name="Shelobolina E."/>
            <person name="Aklujkar M."/>
            <person name="Lovley D."/>
            <person name="Richardson P."/>
        </authorList>
    </citation>
    <scope>NUCLEOTIDE SEQUENCE [LARGE SCALE GENOMIC DNA]</scope>
    <source>
        <strain evidence="6 7">Rf4</strain>
    </source>
</reference>
<dbReference type="HOGENOM" id="CLU_758119_0_0_7"/>
<feature type="domain" description="Response regulatory" evidence="5">
    <location>
        <begin position="225"/>
        <end position="341"/>
    </location>
</feature>
<organism evidence="6 7">
    <name type="scientific">Geotalea uraniireducens (strain Rf4)</name>
    <name type="common">Geobacter uraniireducens</name>
    <dbReference type="NCBI Taxonomy" id="351605"/>
    <lineage>
        <taxon>Bacteria</taxon>
        <taxon>Pseudomonadati</taxon>
        <taxon>Thermodesulfobacteriota</taxon>
        <taxon>Desulfuromonadia</taxon>
        <taxon>Geobacterales</taxon>
        <taxon>Geobacteraceae</taxon>
        <taxon>Geotalea</taxon>
    </lineage>
</organism>
<dbReference type="InterPro" id="IPR011006">
    <property type="entry name" value="CheY-like_superfamily"/>
</dbReference>
<protein>
    <submittedName>
        <fullName evidence="6">Response regulator receiver protein</fullName>
    </submittedName>
</protein>
<dbReference type="GO" id="GO:0000160">
    <property type="term" value="P:phosphorelay signal transduction system"/>
    <property type="evidence" value="ECO:0007669"/>
    <property type="project" value="InterPro"/>
</dbReference>
<feature type="compositionally biased region" description="Polar residues" evidence="4">
    <location>
        <begin position="192"/>
        <end position="204"/>
    </location>
</feature>
<evidence type="ECO:0000256" key="4">
    <source>
        <dbReference type="SAM" id="MobiDB-lite"/>
    </source>
</evidence>
<dbReference type="PROSITE" id="PS50110">
    <property type="entry name" value="RESPONSE_REGULATORY"/>
    <property type="match status" value="1"/>
</dbReference>
<keyword evidence="1" id="KW-0145">Chemotaxis</keyword>
<dbReference type="SMART" id="SM00448">
    <property type="entry name" value="REC"/>
    <property type="match status" value="1"/>
</dbReference>
<evidence type="ECO:0000313" key="7">
    <source>
        <dbReference type="Proteomes" id="UP000006695"/>
    </source>
</evidence>
<evidence type="ECO:0000256" key="2">
    <source>
        <dbReference type="ARBA" id="ARBA00022553"/>
    </source>
</evidence>
<dbReference type="SUPFAM" id="SSF52172">
    <property type="entry name" value="CheY-like"/>
    <property type="match status" value="1"/>
</dbReference>
<proteinExistence type="predicted"/>
<dbReference type="Gene3D" id="3.40.1550.10">
    <property type="entry name" value="CheC-like"/>
    <property type="match status" value="1"/>
</dbReference>